<evidence type="ECO:0000256" key="1">
    <source>
        <dbReference type="SAM" id="MobiDB-lite"/>
    </source>
</evidence>
<dbReference type="Proteomes" id="UP000729402">
    <property type="component" value="Unassembled WGS sequence"/>
</dbReference>
<comment type="caution">
    <text evidence="2">The sequence shown here is derived from an EMBL/GenBank/DDBJ whole genome shotgun (WGS) entry which is preliminary data.</text>
</comment>
<proteinExistence type="predicted"/>
<protein>
    <submittedName>
        <fullName evidence="2">Uncharacterized protein</fullName>
    </submittedName>
</protein>
<organism evidence="2 3">
    <name type="scientific">Zizania palustris</name>
    <name type="common">Northern wild rice</name>
    <dbReference type="NCBI Taxonomy" id="103762"/>
    <lineage>
        <taxon>Eukaryota</taxon>
        <taxon>Viridiplantae</taxon>
        <taxon>Streptophyta</taxon>
        <taxon>Embryophyta</taxon>
        <taxon>Tracheophyta</taxon>
        <taxon>Spermatophyta</taxon>
        <taxon>Magnoliopsida</taxon>
        <taxon>Liliopsida</taxon>
        <taxon>Poales</taxon>
        <taxon>Poaceae</taxon>
        <taxon>BOP clade</taxon>
        <taxon>Oryzoideae</taxon>
        <taxon>Oryzeae</taxon>
        <taxon>Zizaniinae</taxon>
        <taxon>Zizania</taxon>
    </lineage>
</organism>
<feature type="region of interest" description="Disordered" evidence="1">
    <location>
        <begin position="75"/>
        <end position="99"/>
    </location>
</feature>
<gene>
    <name evidence="2" type="ORF">GUJ93_ZPchr0001g31064</name>
</gene>
<dbReference type="EMBL" id="JAAALK010000288">
    <property type="protein sequence ID" value="KAG8052863.1"/>
    <property type="molecule type" value="Genomic_DNA"/>
</dbReference>
<reference evidence="2" key="2">
    <citation type="submission" date="2021-02" db="EMBL/GenBank/DDBJ databases">
        <authorList>
            <person name="Kimball J.A."/>
            <person name="Haas M.W."/>
            <person name="Macchietto M."/>
            <person name="Kono T."/>
            <person name="Duquette J."/>
            <person name="Shao M."/>
        </authorList>
    </citation>
    <scope>NUCLEOTIDE SEQUENCE</scope>
    <source>
        <tissue evidence="2">Fresh leaf tissue</tissue>
    </source>
</reference>
<name>A0A8J5VM17_ZIZPA</name>
<keyword evidence="3" id="KW-1185">Reference proteome</keyword>
<evidence type="ECO:0000313" key="3">
    <source>
        <dbReference type="Proteomes" id="UP000729402"/>
    </source>
</evidence>
<dbReference type="AlphaFoldDB" id="A0A8J5VM17"/>
<evidence type="ECO:0000313" key="2">
    <source>
        <dbReference type="EMBL" id="KAG8052863.1"/>
    </source>
</evidence>
<reference evidence="2" key="1">
    <citation type="journal article" date="2021" name="bioRxiv">
        <title>Whole Genome Assembly and Annotation of Northern Wild Rice, Zizania palustris L., Supports a Whole Genome Duplication in the Zizania Genus.</title>
        <authorList>
            <person name="Haas M."/>
            <person name="Kono T."/>
            <person name="Macchietto M."/>
            <person name="Millas R."/>
            <person name="McGilp L."/>
            <person name="Shao M."/>
            <person name="Duquette J."/>
            <person name="Hirsch C.N."/>
            <person name="Kimball J."/>
        </authorList>
    </citation>
    <scope>NUCLEOTIDE SEQUENCE</scope>
    <source>
        <tissue evidence="2">Fresh leaf tissue</tissue>
    </source>
</reference>
<accession>A0A8J5VM17</accession>
<feature type="compositionally biased region" description="Basic and acidic residues" evidence="1">
    <location>
        <begin position="75"/>
        <end position="92"/>
    </location>
</feature>
<sequence>MKGGAGEEQQNFVTQEQLQQLVKDFNTQLTENMKSIQASMVAEVVQALKASGATGTHEEELDEADEKYAARLQREEQARKNAHERERGRGRGVDVFGQG</sequence>